<dbReference type="SUPFAM" id="SSF50985">
    <property type="entry name" value="RCC1/BLIP-II"/>
    <property type="match status" value="1"/>
</dbReference>
<feature type="region of interest" description="Disordered" evidence="4">
    <location>
        <begin position="198"/>
        <end position="246"/>
    </location>
</feature>
<reference evidence="6" key="1">
    <citation type="submission" date="2021-02" db="EMBL/GenBank/DDBJ databases">
        <authorList>
            <person name="Dougan E. K."/>
            <person name="Rhodes N."/>
            <person name="Thang M."/>
            <person name="Chan C."/>
        </authorList>
    </citation>
    <scope>NUCLEOTIDE SEQUENCE</scope>
</reference>
<evidence type="ECO:0000313" key="6">
    <source>
        <dbReference type="EMBL" id="CAE8640087.1"/>
    </source>
</evidence>
<feature type="compositionally biased region" description="Basic and acidic residues" evidence="4">
    <location>
        <begin position="84"/>
        <end position="94"/>
    </location>
</feature>
<gene>
    <name evidence="6" type="ORF">PGLA1383_LOCUS55027</name>
</gene>
<feature type="compositionally biased region" description="Low complexity" evidence="4">
    <location>
        <begin position="1"/>
        <end position="38"/>
    </location>
</feature>
<dbReference type="GO" id="GO:0016281">
    <property type="term" value="C:eukaryotic translation initiation factor 4F complex"/>
    <property type="evidence" value="ECO:0007669"/>
    <property type="project" value="TreeGrafter"/>
</dbReference>
<keyword evidence="2" id="KW-0396">Initiation factor</keyword>
<evidence type="ECO:0000256" key="3">
    <source>
        <dbReference type="ARBA" id="ARBA00022917"/>
    </source>
</evidence>
<evidence type="ECO:0000256" key="1">
    <source>
        <dbReference type="ARBA" id="ARBA00005775"/>
    </source>
</evidence>
<dbReference type="SMART" id="SM00543">
    <property type="entry name" value="MIF4G"/>
    <property type="match status" value="1"/>
</dbReference>
<feature type="compositionally biased region" description="Basic and acidic residues" evidence="4">
    <location>
        <begin position="215"/>
        <end position="230"/>
    </location>
</feature>
<dbReference type="InterPro" id="IPR003890">
    <property type="entry name" value="MIF4G-like_typ-3"/>
</dbReference>
<feature type="region of interest" description="Disordered" evidence="4">
    <location>
        <begin position="1"/>
        <end position="102"/>
    </location>
</feature>
<dbReference type="Gene3D" id="1.25.40.180">
    <property type="match status" value="1"/>
</dbReference>
<dbReference type="GO" id="GO:0003743">
    <property type="term" value="F:translation initiation factor activity"/>
    <property type="evidence" value="ECO:0007669"/>
    <property type="project" value="UniProtKB-KW"/>
</dbReference>
<keyword evidence="3" id="KW-0648">Protein biosynthesis</keyword>
<evidence type="ECO:0000256" key="2">
    <source>
        <dbReference type="ARBA" id="ARBA00022540"/>
    </source>
</evidence>
<organism evidence="6 7">
    <name type="scientific">Polarella glacialis</name>
    <name type="common">Dinoflagellate</name>
    <dbReference type="NCBI Taxonomy" id="89957"/>
    <lineage>
        <taxon>Eukaryota</taxon>
        <taxon>Sar</taxon>
        <taxon>Alveolata</taxon>
        <taxon>Dinophyceae</taxon>
        <taxon>Suessiales</taxon>
        <taxon>Suessiaceae</taxon>
        <taxon>Polarella</taxon>
    </lineage>
</organism>
<dbReference type="GO" id="GO:0003729">
    <property type="term" value="F:mRNA binding"/>
    <property type="evidence" value="ECO:0007669"/>
    <property type="project" value="TreeGrafter"/>
</dbReference>
<dbReference type="OrthoDB" id="514777at2759"/>
<dbReference type="InterPro" id="IPR016024">
    <property type="entry name" value="ARM-type_fold"/>
</dbReference>
<proteinExistence type="inferred from homology"/>
<dbReference type="Proteomes" id="UP000654075">
    <property type="component" value="Unassembled WGS sequence"/>
</dbReference>
<comment type="similarity">
    <text evidence="1">Belongs to the eukaryotic initiation factor 4G family.</text>
</comment>
<dbReference type="Gene3D" id="2.130.10.30">
    <property type="entry name" value="Regulator of chromosome condensation 1/beta-lactamase-inhibitor protein II"/>
    <property type="match status" value="1"/>
</dbReference>
<accession>A0A813HRG2</accession>
<sequence>MPGSMPGQMQQMQQQIPPAMQQQMAPVMPMPPQGQAQPQQPPTSAPSGVPAQALAQQAAGASAALAGSKKVGFKLKNSSLKKGPKTDEDGKEPGGEADSAEVAAEGQLQVAVADKPAQQEPASVPRLVATMTEVSKEEVEKMTAGALEDQSLSTGGSEMVSAGGKSRISLKPENMVFDRVLMLRIWRMNKAELHASVAGLHTSARPGEKGGSTPDPRKRVPRGRDDHGPSDRSSVFGTDMKSKMGGKKEVPVFKASEKGYKVTQATKREDDLERQVRSLLNKICPDNLKTIVERLATIELNKAEELEFVIRIIFQKALAEPHYCETYADMVFALRTRYPEFRPENEGEKPHTFTRVLLNTCQNEFENLPTTFEATEEEKVKIEPMALQMEMKRRKDKMLANMKFIGNLFLRQLLAVKVIGQVVHDLVGFKDGNVLPEEHMIECVCELLQAIGFTLDATSHGKLLMNQFSARLVDLRRHTSPDGKTAFSKRVQFLIQDLLDLRSAEWMKKLFKEQAKTKEDIRKDAVKEQRQAARGQDGSMFATTQVGVRPAYIDEFAKAKPVRAKPPEGVQKPTFDQAYAGASADGSVVTWGEADYGGNSSAVAPLLTGGVVQVCGTSGAFAAIKADGSVVTWGGADSGGNSSAVAPLLTEGVVQVCGTGRAFAAIKADGSVVTWGTVVSGGNSSAVASFLTEGVVQVY</sequence>
<dbReference type="PANTHER" id="PTHR23253:SF9">
    <property type="entry name" value="EUKARYOTIC TRANSLATION INITIATION FACTOR 4 GAMMA 2"/>
    <property type="match status" value="1"/>
</dbReference>
<feature type="compositionally biased region" description="Low complexity" evidence="4">
    <location>
        <begin position="51"/>
        <end position="68"/>
    </location>
</feature>
<evidence type="ECO:0000259" key="5">
    <source>
        <dbReference type="SMART" id="SM00543"/>
    </source>
</evidence>
<feature type="domain" description="MIF4G" evidence="5">
    <location>
        <begin position="273"/>
        <end position="505"/>
    </location>
</feature>
<comment type="caution">
    <text evidence="6">The sequence shown here is derived from an EMBL/GenBank/DDBJ whole genome shotgun (WGS) entry which is preliminary data.</text>
</comment>
<dbReference type="EMBL" id="CAJNNV010032472">
    <property type="protein sequence ID" value="CAE8640087.1"/>
    <property type="molecule type" value="Genomic_DNA"/>
</dbReference>
<protein>
    <recommendedName>
        <fullName evidence="5">MIF4G domain-containing protein</fullName>
    </recommendedName>
</protein>
<dbReference type="Pfam" id="PF02854">
    <property type="entry name" value="MIF4G"/>
    <property type="match status" value="1"/>
</dbReference>
<name>A0A813HRG2_POLGL</name>
<dbReference type="AlphaFoldDB" id="A0A813HRG2"/>
<evidence type="ECO:0000256" key="4">
    <source>
        <dbReference type="SAM" id="MobiDB-lite"/>
    </source>
</evidence>
<keyword evidence="7" id="KW-1185">Reference proteome</keyword>
<dbReference type="SUPFAM" id="SSF48371">
    <property type="entry name" value="ARM repeat"/>
    <property type="match status" value="1"/>
</dbReference>
<dbReference type="InterPro" id="IPR009091">
    <property type="entry name" value="RCC1/BLIP-II"/>
</dbReference>
<dbReference type="PANTHER" id="PTHR23253">
    <property type="entry name" value="EUKARYOTIC TRANSLATION INITIATION FACTOR 4 GAMMA"/>
    <property type="match status" value="1"/>
</dbReference>
<evidence type="ECO:0000313" key="7">
    <source>
        <dbReference type="Proteomes" id="UP000654075"/>
    </source>
</evidence>